<dbReference type="Gene3D" id="3.30.1360.60">
    <property type="entry name" value="Glucose permease domain IIB"/>
    <property type="match status" value="1"/>
</dbReference>
<feature type="transmembrane region" description="Helical" evidence="12">
    <location>
        <begin position="101"/>
        <end position="123"/>
    </location>
</feature>
<evidence type="ECO:0000256" key="2">
    <source>
        <dbReference type="ARBA" id="ARBA00022448"/>
    </source>
</evidence>
<dbReference type="PROSITE" id="PS51098">
    <property type="entry name" value="PTS_EIIB_TYPE_1"/>
    <property type="match status" value="1"/>
</dbReference>
<dbReference type="Pfam" id="PF00358">
    <property type="entry name" value="PTS_EIIA_1"/>
    <property type="match status" value="1"/>
</dbReference>
<dbReference type="AlphaFoldDB" id="A0A1N7BU54"/>
<dbReference type="InterPro" id="IPR050558">
    <property type="entry name" value="PTS_Sugar-Specific_Components"/>
</dbReference>
<dbReference type="NCBIfam" id="TIGR01995">
    <property type="entry name" value="PTS-II-ABC-beta"/>
    <property type="match status" value="1"/>
</dbReference>
<evidence type="ECO:0000256" key="11">
    <source>
        <dbReference type="PROSITE-ProRule" id="PRU00421"/>
    </source>
</evidence>
<keyword evidence="6" id="KW-0598">Phosphotransferase system</keyword>
<evidence type="ECO:0000256" key="12">
    <source>
        <dbReference type="SAM" id="Phobius"/>
    </source>
</evidence>
<evidence type="ECO:0000256" key="8">
    <source>
        <dbReference type="ARBA" id="ARBA00022777"/>
    </source>
</evidence>
<keyword evidence="5" id="KW-0808">Transferase</keyword>
<dbReference type="EMBL" id="FTLX01000010">
    <property type="protein sequence ID" value="SIR54724.1"/>
    <property type="molecule type" value="Genomic_DNA"/>
</dbReference>
<feature type="domain" description="PTS EIIC type-1" evidence="15">
    <location>
        <begin position="104"/>
        <end position="459"/>
    </location>
</feature>
<dbReference type="PROSITE" id="PS51103">
    <property type="entry name" value="PTS_EIIC_TYPE_1"/>
    <property type="match status" value="1"/>
</dbReference>
<dbReference type="NCBIfam" id="TIGR00830">
    <property type="entry name" value="PTBA"/>
    <property type="match status" value="1"/>
</dbReference>
<dbReference type="EMBL" id="MWSK01000010">
    <property type="protein sequence ID" value="OXS74546.1"/>
    <property type="molecule type" value="Genomic_DNA"/>
</dbReference>
<dbReference type="Proteomes" id="UP000215545">
    <property type="component" value="Unassembled WGS sequence"/>
</dbReference>
<dbReference type="InterPro" id="IPR011055">
    <property type="entry name" value="Dup_hybrid_motif"/>
</dbReference>
<dbReference type="SUPFAM" id="SSF55604">
    <property type="entry name" value="Glucose permease domain IIB"/>
    <property type="match status" value="1"/>
</dbReference>
<dbReference type="STRING" id="1017273.SAMN05443094_11068"/>
<feature type="active site" description="Phosphocysteine intermediate; for EIIB activity" evidence="11">
    <location>
        <position position="26"/>
    </location>
</feature>
<dbReference type="Proteomes" id="UP000186385">
    <property type="component" value="Unassembled WGS sequence"/>
</dbReference>
<keyword evidence="19" id="KW-1185">Reference proteome</keyword>
<dbReference type="InterPro" id="IPR001127">
    <property type="entry name" value="PTS_EIIA_1_perm"/>
</dbReference>
<comment type="subcellular location">
    <subcellularLocation>
        <location evidence="1">Cell membrane</location>
        <topology evidence="1">Multi-pass membrane protein</topology>
    </subcellularLocation>
</comment>
<feature type="transmembrane region" description="Helical" evidence="12">
    <location>
        <begin position="143"/>
        <end position="163"/>
    </location>
</feature>
<keyword evidence="2" id="KW-0813">Transport</keyword>
<dbReference type="FunFam" id="3.30.1360.60:FF:000001">
    <property type="entry name" value="PTS system glucose-specific IIBC component PtsG"/>
    <property type="match status" value="1"/>
</dbReference>
<evidence type="ECO:0000256" key="7">
    <source>
        <dbReference type="ARBA" id="ARBA00022692"/>
    </source>
</evidence>
<name>A0A1N7BU54_9BACI</name>
<dbReference type="CDD" id="cd00210">
    <property type="entry name" value="PTS_IIA_glc"/>
    <property type="match status" value="1"/>
</dbReference>
<keyword evidence="3" id="KW-1003">Cell membrane</keyword>
<dbReference type="FunFam" id="2.70.70.10:FF:000001">
    <property type="entry name" value="PTS system glucose-specific IIA component"/>
    <property type="match status" value="1"/>
</dbReference>
<reference evidence="19" key="2">
    <citation type="submission" date="2017-03" db="EMBL/GenBank/DDBJ databases">
        <title>Bacillus sp. V-88(T) DSM27956, whole genome shotgun sequencing project.</title>
        <authorList>
            <person name="Dastager S.G."/>
            <person name="Neurgaonkar P.S."/>
            <person name="Dharne M.S."/>
        </authorList>
    </citation>
    <scope>NUCLEOTIDE SEQUENCE [LARGE SCALE GENOMIC DNA]</scope>
    <source>
        <strain evidence="19">DSM 25145</strain>
    </source>
</reference>
<feature type="transmembrane region" description="Helical" evidence="12">
    <location>
        <begin position="240"/>
        <end position="264"/>
    </location>
</feature>
<feature type="domain" description="PTS EIIB type-1" evidence="14">
    <location>
        <begin position="4"/>
        <end position="86"/>
    </location>
</feature>
<keyword evidence="4" id="KW-0762">Sugar transport</keyword>
<dbReference type="GO" id="GO:0005886">
    <property type="term" value="C:plasma membrane"/>
    <property type="evidence" value="ECO:0007669"/>
    <property type="project" value="UniProtKB-SubCell"/>
</dbReference>
<evidence type="ECO:0000313" key="16">
    <source>
        <dbReference type="EMBL" id="OXS74546.1"/>
    </source>
</evidence>
<evidence type="ECO:0000259" key="13">
    <source>
        <dbReference type="PROSITE" id="PS51093"/>
    </source>
</evidence>
<protein>
    <submittedName>
        <fullName evidence="16">PTS beta-glucoside transporter subunit EIIBCA</fullName>
    </submittedName>
    <submittedName>
        <fullName evidence="17">PTS system beta-glucoside-specific IIA component, Glc family /PTS system beta-glucoside-specific IIB component, Glc family /PTS system beta-glucoside-specific IIC component, Glc family</fullName>
    </submittedName>
</protein>
<feature type="domain" description="PTS EIIA type-1" evidence="13">
    <location>
        <begin position="490"/>
        <end position="594"/>
    </location>
</feature>
<dbReference type="CDD" id="cd00212">
    <property type="entry name" value="PTS_IIB_glc"/>
    <property type="match status" value="1"/>
</dbReference>
<feature type="transmembrane region" description="Helical" evidence="12">
    <location>
        <begin position="319"/>
        <end position="341"/>
    </location>
</feature>
<evidence type="ECO:0000256" key="6">
    <source>
        <dbReference type="ARBA" id="ARBA00022683"/>
    </source>
</evidence>
<dbReference type="InterPro" id="IPR003352">
    <property type="entry name" value="PTS_EIIC"/>
</dbReference>
<dbReference type="PROSITE" id="PS01035">
    <property type="entry name" value="PTS_EIIB_TYPE_1_CYS"/>
    <property type="match status" value="1"/>
</dbReference>
<keyword evidence="10 12" id="KW-0472">Membrane</keyword>
<dbReference type="Pfam" id="PF00367">
    <property type="entry name" value="PTS_EIIB"/>
    <property type="match status" value="1"/>
</dbReference>
<dbReference type="PANTHER" id="PTHR30175">
    <property type="entry name" value="PHOSPHOTRANSFERASE SYSTEM TRANSPORT PROTEIN"/>
    <property type="match status" value="1"/>
</dbReference>
<evidence type="ECO:0000259" key="14">
    <source>
        <dbReference type="PROSITE" id="PS51098"/>
    </source>
</evidence>
<dbReference type="GO" id="GO:0015771">
    <property type="term" value="P:trehalose transport"/>
    <property type="evidence" value="ECO:0007669"/>
    <property type="project" value="TreeGrafter"/>
</dbReference>
<dbReference type="SUPFAM" id="SSF51261">
    <property type="entry name" value="Duplicated hybrid motif"/>
    <property type="match status" value="1"/>
</dbReference>
<evidence type="ECO:0000313" key="19">
    <source>
        <dbReference type="Proteomes" id="UP000215545"/>
    </source>
</evidence>
<dbReference type="PROSITE" id="PS00371">
    <property type="entry name" value="PTS_EIIA_TYPE_1_HIS"/>
    <property type="match status" value="1"/>
</dbReference>
<dbReference type="RefSeq" id="WP_045852369.1">
    <property type="nucleotide sequence ID" value="NZ_FTLX01000010.1"/>
</dbReference>
<accession>A0A1N7BU54</accession>
<dbReference type="GO" id="GO:0009401">
    <property type="term" value="P:phosphoenolpyruvate-dependent sugar phosphotransferase system"/>
    <property type="evidence" value="ECO:0007669"/>
    <property type="project" value="UniProtKB-KW"/>
</dbReference>
<dbReference type="InterPro" id="IPR001996">
    <property type="entry name" value="PTS_IIB_1"/>
</dbReference>
<dbReference type="Gene3D" id="2.70.70.10">
    <property type="entry name" value="Glucose Permease (Domain IIA)"/>
    <property type="match status" value="1"/>
</dbReference>
<dbReference type="InterPro" id="IPR036878">
    <property type="entry name" value="Glu_permease_IIB"/>
</dbReference>
<organism evidence="17 18">
    <name type="scientific">Domibacillus enclensis</name>
    <dbReference type="NCBI Taxonomy" id="1017273"/>
    <lineage>
        <taxon>Bacteria</taxon>
        <taxon>Bacillati</taxon>
        <taxon>Bacillota</taxon>
        <taxon>Bacilli</taxon>
        <taxon>Bacillales</taxon>
        <taxon>Bacillaceae</taxon>
        <taxon>Domibacillus</taxon>
    </lineage>
</organism>
<dbReference type="OrthoDB" id="9769191at2"/>
<evidence type="ECO:0000256" key="3">
    <source>
        <dbReference type="ARBA" id="ARBA00022475"/>
    </source>
</evidence>
<dbReference type="InterPro" id="IPR013013">
    <property type="entry name" value="PTS_EIIC_1"/>
</dbReference>
<evidence type="ECO:0000259" key="15">
    <source>
        <dbReference type="PROSITE" id="PS51103"/>
    </source>
</evidence>
<feature type="transmembrane region" description="Helical" evidence="12">
    <location>
        <begin position="380"/>
        <end position="397"/>
    </location>
</feature>
<reference evidence="17 18" key="1">
    <citation type="submission" date="2017-01" db="EMBL/GenBank/DDBJ databases">
        <authorList>
            <person name="Mah S.A."/>
            <person name="Swanson W.J."/>
            <person name="Moy G.W."/>
            <person name="Vacquier V.D."/>
        </authorList>
    </citation>
    <scope>NUCLEOTIDE SEQUENCE [LARGE SCALE GENOMIC DNA]</scope>
    <source>
        <strain evidence="17 18">NIO-1016</strain>
    </source>
</reference>
<keyword evidence="7 12" id="KW-0812">Transmembrane</keyword>
<evidence type="ECO:0000256" key="9">
    <source>
        <dbReference type="ARBA" id="ARBA00022989"/>
    </source>
</evidence>
<feature type="transmembrane region" description="Helical" evidence="12">
    <location>
        <begin position="353"/>
        <end position="373"/>
    </location>
</feature>
<dbReference type="Pfam" id="PF02378">
    <property type="entry name" value="PTS_EIIC"/>
    <property type="match status" value="1"/>
</dbReference>
<evidence type="ECO:0000256" key="10">
    <source>
        <dbReference type="ARBA" id="ARBA00023136"/>
    </source>
</evidence>
<evidence type="ECO:0000256" key="4">
    <source>
        <dbReference type="ARBA" id="ARBA00022597"/>
    </source>
</evidence>
<gene>
    <name evidence="16" type="ORF">B1B05_16795</name>
    <name evidence="17" type="ORF">SAMN05443094_11068</name>
</gene>
<keyword evidence="8" id="KW-0418">Kinase</keyword>
<dbReference type="GO" id="GO:0016301">
    <property type="term" value="F:kinase activity"/>
    <property type="evidence" value="ECO:0007669"/>
    <property type="project" value="UniProtKB-KW"/>
</dbReference>
<dbReference type="PROSITE" id="PS51093">
    <property type="entry name" value="PTS_EIIA_TYPE_1"/>
    <property type="match status" value="1"/>
</dbReference>
<evidence type="ECO:0000313" key="17">
    <source>
        <dbReference type="EMBL" id="SIR54724.1"/>
    </source>
</evidence>
<dbReference type="GO" id="GO:0090589">
    <property type="term" value="F:protein-phosphocysteine-trehalose phosphotransferase system transporter activity"/>
    <property type="evidence" value="ECO:0007669"/>
    <property type="project" value="TreeGrafter"/>
</dbReference>
<evidence type="ECO:0000256" key="1">
    <source>
        <dbReference type="ARBA" id="ARBA00004651"/>
    </source>
</evidence>
<feature type="transmembrane region" description="Helical" evidence="12">
    <location>
        <begin position="175"/>
        <end position="195"/>
    </location>
</feature>
<dbReference type="PANTHER" id="PTHR30175:SF1">
    <property type="entry name" value="PTS SYSTEM ARBUTIN-, CELLOBIOSE-, AND SALICIN-SPECIFIC EIIBC COMPONENT-RELATED"/>
    <property type="match status" value="1"/>
</dbReference>
<sequence length="635" mass="66909">MNHTDLAKDILQLVGGEQNVQSVVHCMTRLRFTLSDNSRADRAGIEKLDGVMGTNISGGQFQIIIGNNVPKVHQALLQNSSLGTDKNIAVESKEKKNPVSAIFEVIAGIFTPIIPAIAGAGMIKGFLALFVTLGWLTAESQTYAILTIVGDGAFYFLPILLAFSAARKFNANPFIAASIGAAILHPNLAALFATGESVSFIGIPVTVVATYASTVIPIILAIWAASYVEKWIDRITHQSLKLIVVPTLTLLIIVPFTLIAVGPLGTIIGDYLSTGVNFLFSNAAIVSSILLGATFSLIIMTGMHYALSPIIINGLAQNGFDYMIPAMFVANMGQAGAALAVSLRTKNKKFKSLSFTTGITALMGITEPAMYGVNMKLKRPFVAAMIGGAAGGFYNGLTGAKAFVITGNAGLPGIPVLIGPTFVHSLIGLVIAFAAAMIAGYFLGFQDVEADDTAAPSPENPPELNKATVQTEHVLSPIQGEVRSLDTVSDATFSQGIMGNGIAIFPTKGEVVSPVHGRITTIFKTKHAIGLTSDQGAEVLIHIGLDTVRLDGQHFTAHMNEGDAVKPGDKIVSFDMEAIQAAGYDLITPIIITNTDQYNKIEPVPQGNMHTGEPLLALSTKASEDVLSPPSPLLS</sequence>
<feature type="transmembrane region" description="Helical" evidence="12">
    <location>
        <begin position="201"/>
        <end position="228"/>
    </location>
</feature>
<keyword evidence="9 12" id="KW-1133">Transmembrane helix</keyword>
<feature type="transmembrane region" description="Helical" evidence="12">
    <location>
        <begin position="417"/>
        <end position="443"/>
    </location>
</feature>
<evidence type="ECO:0000256" key="5">
    <source>
        <dbReference type="ARBA" id="ARBA00022679"/>
    </source>
</evidence>
<feature type="transmembrane region" description="Helical" evidence="12">
    <location>
        <begin position="284"/>
        <end position="307"/>
    </location>
</feature>
<dbReference type="GO" id="GO:0008982">
    <property type="term" value="F:protein-N(PI)-phosphohistidine-sugar phosphotransferase activity"/>
    <property type="evidence" value="ECO:0007669"/>
    <property type="project" value="InterPro"/>
</dbReference>
<dbReference type="InterPro" id="IPR011297">
    <property type="entry name" value="PTS_IIABC_b_glu"/>
</dbReference>
<dbReference type="InterPro" id="IPR018113">
    <property type="entry name" value="PTrfase_EIIB_Cys"/>
</dbReference>
<proteinExistence type="predicted"/>
<evidence type="ECO:0000313" key="18">
    <source>
        <dbReference type="Proteomes" id="UP000186385"/>
    </source>
</evidence>
<reference evidence="16" key="3">
    <citation type="submission" date="2017-03" db="EMBL/GenBank/DDBJ databases">
        <authorList>
            <person name="Dastager S.G."/>
            <person name="Neurgaonkar P.S."/>
            <person name="Dharne M.S."/>
        </authorList>
    </citation>
    <scope>NUCLEOTIDE SEQUENCE</scope>
    <source>
        <strain evidence="16">DSM 25145</strain>
    </source>
</reference>